<comment type="caution">
    <text evidence="7">The sequence shown here is derived from an EMBL/GenBank/DDBJ whole genome shotgun (WGS) entry which is preliminary data.</text>
</comment>
<reference evidence="7 8" key="1">
    <citation type="submission" date="2023-11" db="EMBL/GenBank/DDBJ databases">
        <authorList>
            <person name="Val-Calvo J."/>
            <person name="Scortti M."/>
            <person name="Vazquez-Boland J."/>
        </authorList>
    </citation>
    <scope>NUCLEOTIDE SEQUENCE [LARGE SCALE GENOMIC DNA]</scope>
    <source>
        <strain evidence="7 8">PAM 2766</strain>
    </source>
</reference>
<dbReference type="SUPFAM" id="SSF103473">
    <property type="entry name" value="MFS general substrate transporter"/>
    <property type="match status" value="1"/>
</dbReference>
<evidence type="ECO:0000256" key="2">
    <source>
        <dbReference type="ARBA" id="ARBA00022692"/>
    </source>
</evidence>
<dbReference type="PANTHER" id="PTHR23542">
    <property type="match status" value="1"/>
</dbReference>
<feature type="transmembrane region" description="Helical" evidence="5">
    <location>
        <begin position="271"/>
        <end position="290"/>
    </location>
</feature>
<evidence type="ECO:0000259" key="6">
    <source>
        <dbReference type="PROSITE" id="PS50850"/>
    </source>
</evidence>
<feature type="transmembrane region" description="Helical" evidence="5">
    <location>
        <begin position="356"/>
        <end position="376"/>
    </location>
</feature>
<evidence type="ECO:0000256" key="1">
    <source>
        <dbReference type="ARBA" id="ARBA00004651"/>
    </source>
</evidence>
<dbReference type="PANTHER" id="PTHR23542:SF1">
    <property type="entry name" value="MAJOR FACILITATOR SUPERFAMILY (MFS) PROFILE DOMAIN-CONTAINING PROTEIN"/>
    <property type="match status" value="1"/>
</dbReference>
<comment type="subcellular location">
    <subcellularLocation>
        <location evidence="1">Cell membrane</location>
        <topology evidence="1">Multi-pass membrane protein</topology>
    </subcellularLocation>
</comment>
<feature type="transmembrane region" description="Helical" evidence="5">
    <location>
        <begin position="236"/>
        <end position="259"/>
    </location>
</feature>
<feature type="transmembrane region" description="Helical" evidence="5">
    <location>
        <begin position="321"/>
        <end position="344"/>
    </location>
</feature>
<feature type="domain" description="Major facilitator superfamily (MFS) profile" evidence="6">
    <location>
        <begin position="1"/>
        <end position="417"/>
    </location>
</feature>
<keyword evidence="4 5" id="KW-0472">Membrane</keyword>
<proteinExistence type="predicted"/>
<evidence type="ECO:0000313" key="8">
    <source>
        <dbReference type="Proteomes" id="UP001629745"/>
    </source>
</evidence>
<dbReference type="InterPro" id="IPR020846">
    <property type="entry name" value="MFS_dom"/>
</dbReference>
<dbReference type="EMBL" id="JBDLNV010000001">
    <property type="protein sequence ID" value="MFM1722363.1"/>
    <property type="molecule type" value="Genomic_DNA"/>
</dbReference>
<dbReference type="Proteomes" id="UP001629745">
    <property type="component" value="Unassembled WGS sequence"/>
</dbReference>
<dbReference type="RefSeq" id="WP_420162921.1">
    <property type="nucleotide sequence ID" value="NZ_JBDLNV010000001.1"/>
</dbReference>
<feature type="transmembrane region" description="Helical" evidence="5">
    <location>
        <begin position="297"/>
        <end position="315"/>
    </location>
</feature>
<keyword evidence="3 5" id="KW-1133">Transmembrane helix</keyword>
<gene>
    <name evidence="7" type="ORF">ABEU20_000917</name>
</gene>
<feature type="transmembrane region" description="Helical" evidence="5">
    <location>
        <begin position="115"/>
        <end position="133"/>
    </location>
</feature>
<keyword evidence="8" id="KW-1185">Reference proteome</keyword>
<dbReference type="InterPro" id="IPR011701">
    <property type="entry name" value="MFS"/>
</dbReference>
<evidence type="ECO:0000256" key="5">
    <source>
        <dbReference type="SAM" id="Phobius"/>
    </source>
</evidence>
<dbReference type="Gene3D" id="1.20.1250.20">
    <property type="entry name" value="MFS general substrate transporter like domains"/>
    <property type="match status" value="2"/>
</dbReference>
<evidence type="ECO:0000256" key="3">
    <source>
        <dbReference type="ARBA" id="ARBA00022989"/>
    </source>
</evidence>
<organism evidence="7 8">
    <name type="scientific">Rhodococcus parequi</name>
    <dbReference type="NCBI Taxonomy" id="3137122"/>
    <lineage>
        <taxon>Bacteria</taxon>
        <taxon>Bacillati</taxon>
        <taxon>Actinomycetota</taxon>
        <taxon>Actinomycetes</taxon>
        <taxon>Mycobacteriales</taxon>
        <taxon>Nocardiaceae</taxon>
        <taxon>Rhodococcus</taxon>
    </lineage>
</organism>
<protein>
    <submittedName>
        <fullName evidence="7">MFS transporter</fullName>
    </submittedName>
</protein>
<feature type="transmembrane region" description="Helical" evidence="5">
    <location>
        <begin position="91"/>
        <end position="108"/>
    </location>
</feature>
<keyword evidence="2 5" id="KW-0812">Transmembrane</keyword>
<dbReference type="Pfam" id="PF07690">
    <property type="entry name" value="MFS_1"/>
    <property type="match status" value="1"/>
</dbReference>
<accession>A0ABW9FCA9</accession>
<sequence>MSIRVSPNTTVRGVPNPFVQLGAAAGWSFVPIGLLARLPFAMLTLGISSYVALVRDSYSQGGVAAGCYATGAALGTAVAGACADRFGQRRLVLALAAVNTLLVGATLVTAHGQSLALLLTAATLCGFTIPPVGPLSRVRWSALIVRKVTEDRSRVQGAAFSYETLADELTFVFGPVLIGVLAVLAPAAPLVVCAALTLVFGTLFAVHPSARVAAAAARTPHTEVASVREFLRANQVLLVLGMVTIGSLLGALSTSVVAFAGEQGSTQGAGFIYAGFGIGSGAASLGMVAVSQRIGLHARWIAGAVWSVALSAMLPLVESGAVLACLLCLLGVGIGPVIVSIYRIAADSTPTGRSTVQMTILSGSLIGGNAVGAPMAGMVADRSGSSTAFAVVVAGCVTLACIGFASAWTAGRRDRQA</sequence>
<feature type="transmembrane region" description="Helical" evidence="5">
    <location>
        <begin position="388"/>
        <end position="411"/>
    </location>
</feature>
<evidence type="ECO:0000313" key="7">
    <source>
        <dbReference type="EMBL" id="MFM1722363.1"/>
    </source>
</evidence>
<dbReference type="PROSITE" id="PS50850">
    <property type="entry name" value="MFS"/>
    <property type="match status" value="1"/>
</dbReference>
<feature type="transmembrane region" description="Helical" evidence="5">
    <location>
        <begin position="61"/>
        <end position="79"/>
    </location>
</feature>
<evidence type="ECO:0000256" key="4">
    <source>
        <dbReference type="ARBA" id="ARBA00023136"/>
    </source>
</evidence>
<dbReference type="InterPro" id="IPR036259">
    <property type="entry name" value="MFS_trans_sf"/>
</dbReference>
<name>A0ABW9FCA9_9NOCA</name>
<feature type="transmembrane region" description="Helical" evidence="5">
    <location>
        <begin position="176"/>
        <end position="206"/>
    </location>
</feature>